<dbReference type="RefSeq" id="WP_308487526.1">
    <property type="nucleotide sequence ID" value="NZ_JAVFCB010000001.1"/>
</dbReference>
<dbReference type="InterPro" id="IPR007214">
    <property type="entry name" value="YbaK/aa-tRNA-synth-assoc-dom"/>
</dbReference>
<sequence>MTEQTAPSSEKLPERSRIVQEHVRAAGLASLVRELPDSARTAVEAAAALGCEVGAIGSSLLFLADGDPLLVMTSGRHRVDLEVLAASVGAVEVAMAPVSVVREVTGQAIGGVAPVGHPAPVRTVVDVALRDYDVVWTAGGTPHTVMPMTFDELVALTGAPVIAVAAD</sequence>
<name>A0ABU0XBZ4_9MICO</name>
<gene>
    <name evidence="2" type="ORF">RBR11_01520</name>
</gene>
<dbReference type="Pfam" id="PF04073">
    <property type="entry name" value="tRNA_edit"/>
    <property type="match status" value="1"/>
</dbReference>
<evidence type="ECO:0000259" key="1">
    <source>
        <dbReference type="Pfam" id="PF04073"/>
    </source>
</evidence>
<dbReference type="CDD" id="cd04333">
    <property type="entry name" value="ProX_deacylase"/>
    <property type="match status" value="1"/>
</dbReference>
<dbReference type="EMBL" id="JAVFCB010000001">
    <property type="protein sequence ID" value="MDQ4212593.1"/>
    <property type="molecule type" value="Genomic_DNA"/>
</dbReference>
<dbReference type="PANTHER" id="PTHR30411">
    <property type="entry name" value="CYTOPLASMIC PROTEIN"/>
    <property type="match status" value="1"/>
</dbReference>
<organism evidence="2 3">
    <name type="scientific">Microbacterium capsulatum</name>
    <dbReference type="NCBI Taxonomy" id="3041921"/>
    <lineage>
        <taxon>Bacteria</taxon>
        <taxon>Bacillati</taxon>
        <taxon>Actinomycetota</taxon>
        <taxon>Actinomycetes</taxon>
        <taxon>Micrococcales</taxon>
        <taxon>Microbacteriaceae</taxon>
        <taxon>Microbacterium</taxon>
    </lineage>
</organism>
<proteinExistence type="predicted"/>
<evidence type="ECO:0000313" key="2">
    <source>
        <dbReference type="EMBL" id="MDQ4212593.1"/>
    </source>
</evidence>
<comment type="caution">
    <text evidence="2">The sequence shown here is derived from an EMBL/GenBank/DDBJ whole genome shotgun (WGS) entry which is preliminary data.</text>
</comment>
<reference evidence="2 3" key="1">
    <citation type="submission" date="2023-08" db="EMBL/GenBank/DDBJ databases">
        <title>Microbacterium sp. nov., isolated from a waste landfill.</title>
        <authorList>
            <person name="Wen W."/>
        </authorList>
    </citation>
    <scope>NUCLEOTIDE SEQUENCE [LARGE SCALE GENOMIC DNA]</scope>
    <source>
        <strain evidence="2 3">ASV81</strain>
    </source>
</reference>
<evidence type="ECO:0000313" key="3">
    <source>
        <dbReference type="Proteomes" id="UP001230289"/>
    </source>
</evidence>
<accession>A0ABU0XBZ4</accession>
<dbReference type="Proteomes" id="UP001230289">
    <property type="component" value="Unassembled WGS sequence"/>
</dbReference>
<protein>
    <submittedName>
        <fullName evidence="2">YbaK/EbsC family protein</fullName>
    </submittedName>
</protein>
<feature type="domain" description="YbaK/aminoacyl-tRNA synthetase-associated" evidence="1">
    <location>
        <begin position="38"/>
        <end position="154"/>
    </location>
</feature>
<dbReference type="SUPFAM" id="SSF55826">
    <property type="entry name" value="YbaK/ProRS associated domain"/>
    <property type="match status" value="1"/>
</dbReference>
<dbReference type="Gene3D" id="3.90.960.10">
    <property type="entry name" value="YbaK/aminoacyl-tRNA synthetase-associated domain"/>
    <property type="match status" value="1"/>
</dbReference>
<dbReference type="PANTHER" id="PTHR30411:SF1">
    <property type="entry name" value="CYTOPLASMIC PROTEIN"/>
    <property type="match status" value="1"/>
</dbReference>
<keyword evidence="3" id="KW-1185">Reference proteome</keyword>
<dbReference type="InterPro" id="IPR036754">
    <property type="entry name" value="YbaK/aa-tRNA-synt-asso_dom_sf"/>
</dbReference>